<accession>A0ABN2GHP6</accession>
<evidence type="ECO:0000259" key="4">
    <source>
        <dbReference type="PROSITE" id="PS01124"/>
    </source>
</evidence>
<evidence type="ECO:0000313" key="6">
    <source>
        <dbReference type="Proteomes" id="UP001500618"/>
    </source>
</evidence>
<dbReference type="InterPro" id="IPR018060">
    <property type="entry name" value="HTH_AraC"/>
</dbReference>
<dbReference type="Pfam" id="PF12833">
    <property type="entry name" value="HTH_18"/>
    <property type="match status" value="1"/>
</dbReference>
<keyword evidence="6" id="KW-1185">Reference proteome</keyword>
<reference evidence="5 6" key="1">
    <citation type="journal article" date="2019" name="Int. J. Syst. Evol. Microbiol.">
        <title>The Global Catalogue of Microorganisms (GCM) 10K type strain sequencing project: providing services to taxonomists for standard genome sequencing and annotation.</title>
        <authorList>
            <consortium name="The Broad Institute Genomics Platform"/>
            <consortium name="The Broad Institute Genome Sequencing Center for Infectious Disease"/>
            <person name="Wu L."/>
            <person name="Ma J."/>
        </authorList>
    </citation>
    <scope>NUCLEOTIDE SEQUENCE [LARGE SCALE GENOMIC DNA]</scope>
    <source>
        <strain evidence="5 6">JCM 14718</strain>
    </source>
</reference>
<dbReference type="InterPro" id="IPR009057">
    <property type="entry name" value="Homeodomain-like_sf"/>
</dbReference>
<dbReference type="EMBL" id="BAAANY010000008">
    <property type="protein sequence ID" value="GAA1671460.1"/>
    <property type="molecule type" value="Genomic_DNA"/>
</dbReference>
<keyword evidence="2" id="KW-0238">DNA-binding</keyword>
<evidence type="ECO:0000313" key="5">
    <source>
        <dbReference type="EMBL" id="GAA1671460.1"/>
    </source>
</evidence>
<dbReference type="SMART" id="SM00342">
    <property type="entry name" value="HTH_ARAC"/>
    <property type="match status" value="1"/>
</dbReference>
<dbReference type="SUPFAM" id="SSF46689">
    <property type="entry name" value="Homeodomain-like"/>
    <property type="match status" value="1"/>
</dbReference>
<feature type="domain" description="HTH araC/xylS-type" evidence="4">
    <location>
        <begin position="151"/>
        <end position="223"/>
    </location>
</feature>
<organism evidence="5 6">
    <name type="scientific">Fodinicola feengrottensis</name>
    <dbReference type="NCBI Taxonomy" id="435914"/>
    <lineage>
        <taxon>Bacteria</taxon>
        <taxon>Bacillati</taxon>
        <taxon>Actinomycetota</taxon>
        <taxon>Actinomycetes</taxon>
        <taxon>Mycobacteriales</taxon>
        <taxon>Fodinicola</taxon>
    </lineage>
</organism>
<evidence type="ECO:0000256" key="1">
    <source>
        <dbReference type="ARBA" id="ARBA00023015"/>
    </source>
</evidence>
<dbReference type="InterPro" id="IPR050204">
    <property type="entry name" value="AraC_XylS_family_regulators"/>
</dbReference>
<dbReference type="PROSITE" id="PS01124">
    <property type="entry name" value="HTH_ARAC_FAMILY_2"/>
    <property type="match status" value="1"/>
</dbReference>
<dbReference type="PANTHER" id="PTHR46796">
    <property type="entry name" value="HTH-TYPE TRANSCRIPTIONAL ACTIVATOR RHAS-RELATED"/>
    <property type="match status" value="1"/>
</dbReference>
<dbReference type="Proteomes" id="UP001500618">
    <property type="component" value="Unassembled WGS sequence"/>
</dbReference>
<gene>
    <name evidence="5" type="ORF">GCM10009765_21090</name>
</gene>
<dbReference type="Gene3D" id="1.10.10.60">
    <property type="entry name" value="Homeodomain-like"/>
    <property type="match status" value="1"/>
</dbReference>
<proteinExistence type="predicted"/>
<comment type="caution">
    <text evidence="5">The sequence shown here is derived from an EMBL/GenBank/DDBJ whole genome shotgun (WGS) entry which is preliminary data.</text>
</comment>
<sequence>MGLRNRVIAGPAGPLVRVWAAECDSPTDFSSIASVNPGIGFARIGGTTTVHLRGPATKASTLSCPRDAEYFGADFRLGAYLPLFSPARLSNLRDVVLPTLPDGRILLGGQAWEMPTPQNVDVFVDRLGKAGLLILDPLIEDLRYGDAARTMPERTAQSRFARAVGLSRRKLQVIERARHAARLLRAGTPIVDVVFGTGYHDQPHLTRSLRQLIGHTPAEVLRGGVFLDL</sequence>
<evidence type="ECO:0000256" key="2">
    <source>
        <dbReference type="ARBA" id="ARBA00023125"/>
    </source>
</evidence>
<keyword evidence="1" id="KW-0805">Transcription regulation</keyword>
<dbReference type="RefSeq" id="WP_344309353.1">
    <property type="nucleotide sequence ID" value="NZ_BAAANY010000008.1"/>
</dbReference>
<keyword evidence="3" id="KW-0804">Transcription</keyword>
<evidence type="ECO:0000256" key="3">
    <source>
        <dbReference type="ARBA" id="ARBA00023163"/>
    </source>
</evidence>
<protein>
    <recommendedName>
        <fullName evidence="4">HTH araC/xylS-type domain-containing protein</fullName>
    </recommendedName>
</protein>
<name>A0ABN2GHP6_9ACTN</name>